<proteinExistence type="predicted"/>
<reference evidence="1 2" key="2">
    <citation type="submission" date="2010-03" db="EMBL/GenBank/DDBJ databases">
        <authorList>
            <person name="Pajon A."/>
        </authorList>
    </citation>
    <scope>NUCLEOTIDE SEQUENCE [LARGE SCALE GENOMIC DNA]</scope>
    <source>
        <strain evidence="1 2">WAL 8301</strain>
    </source>
</reference>
<dbReference type="Proteomes" id="UP000008794">
    <property type="component" value="Chromosome"/>
</dbReference>
<dbReference type="KEGG" id="ash:AL1_29320"/>
<evidence type="ECO:0000313" key="1">
    <source>
        <dbReference type="EMBL" id="CBK65044.1"/>
    </source>
</evidence>
<protein>
    <submittedName>
        <fullName evidence="1">Uncharacterized protein</fullName>
    </submittedName>
</protein>
<accession>D4IQ32</accession>
<gene>
    <name evidence="1" type="ORF">AL1_29320</name>
</gene>
<organism evidence="1 2">
    <name type="scientific">Alistipes shahii WAL 8301</name>
    <dbReference type="NCBI Taxonomy" id="717959"/>
    <lineage>
        <taxon>Bacteria</taxon>
        <taxon>Pseudomonadati</taxon>
        <taxon>Bacteroidota</taxon>
        <taxon>Bacteroidia</taxon>
        <taxon>Bacteroidales</taxon>
        <taxon>Rikenellaceae</taxon>
        <taxon>Alistipes</taxon>
    </lineage>
</organism>
<keyword evidence="2" id="KW-1185">Reference proteome</keyword>
<dbReference type="HOGENOM" id="CLU_3422683_0_0_10"/>
<sequence>MDMRMKTELFERQSELLYLKAMT</sequence>
<dbReference type="EMBL" id="FP929032">
    <property type="protein sequence ID" value="CBK65044.1"/>
    <property type="molecule type" value="Genomic_DNA"/>
</dbReference>
<dbReference type="AlphaFoldDB" id="D4IQ32"/>
<reference evidence="1 2" key="1">
    <citation type="submission" date="2010-03" db="EMBL/GenBank/DDBJ databases">
        <title>The genome sequence of Alistipes shahii WAL 8301.</title>
        <authorList>
            <consortium name="metaHIT consortium -- http://www.metahit.eu/"/>
            <person name="Pajon A."/>
            <person name="Turner K."/>
            <person name="Parkhill J."/>
        </authorList>
    </citation>
    <scope>NUCLEOTIDE SEQUENCE [LARGE SCALE GENOMIC DNA]</scope>
    <source>
        <strain evidence="1 2">WAL 8301</strain>
    </source>
</reference>
<name>D4IQ32_9BACT</name>
<evidence type="ECO:0000313" key="2">
    <source>
        <dbReference type="Proteomes" id="UP000008794"/>
    </source>
</evidence>